<dbReference type="EMBL" id="JACBXS010000013">
    <property type="protein sequence ID" value="NYS24965.1"/>
    <property type="molecule type" value="Genomic_DNA"/>
</dbReference>
<organism evidence="1 2">
    <name type="scientific">Rhabdonatronobacter sediminivivens</name>
    <dbReference type="NCBI Taxonomy" id="2743469"/>
    <lineage>
        <taxon>Bacteria</taxon>
        <taxon>Pseudomonadati</taxon>
        <taxon>Pseudomonadota</taxon>
        <taxon>Alphaproteobacteria</taxon>
        <taxon>Rhodobacterales</taxon>
        <taxon>Paracoccaceae</taxon>
        <taxon>Rhabdonatronobacter</taxon>
    </lineage>
</organism>
<dbReference type="Gene3D" id="3.40.50.2000">
    <property type="entry name" value="Glycogen Phosphorylase B"/>
    <property type="match status" value="1"/>
</dbReference>
<comment type="caution">
    <text evidence="1">The sequence shown here is derived from an EMBL/GenBank/DDBJ whole genome shotgun (WGS) entry which is preliminary data.</text>
</comment>
<dbReference type="Proteomes" id="UP000529417">
    <property type="component" value="Unassembled WGS sequence"/>
</dbReference>
<keyword evidence="2" id="KW-1185">Reference proteome</keyword>
<dbReference type="AlphaFoldDB" id="A0A7Z0KY75"/>
<protein>
    <recommendedName>
        <fullName evidence="3">UDP:flavonoid glycosyltransferase YjiC (YdhE family)</fullName>
    </recommendedName>
</protein>
<evidence type="ECO:0008006" key="3">
    <source>
        <dbReference type="Google" id="ProtNLM"/>
    </source>
</evidence>
<accession>A0A7Z0KY75</accession>
<name>A0A7Z0KY75_9RHOB</name>
<reference evidence="1 2" key="1">
    <citation type="journal article" date="2000" name="Arch. Microbiol.">
        <title>Rhodobaca bogoriensis gen. nov. and sp. nov., an alkaliphilic purple nonsulfur bacterium from African Rift Valley soda lakes.</title>
        <authorList>
            <person name="Milford A.D."/>
            <person name="Achenbach L.A."/>
            <person name="Jung D.O."/>
            <person name="Madigan M.T."/>
        </authorList>
    </citation>
    <scope>NUCLEOTIDE SEQUENCE [LARGE SCALE GENOMIC DNA]</scope>
    <source>
        <strain evidence="1 2">2376</strain>
    </source>
</reference>
<sequence length="420" mass="44077">MTAPHTARVLLCCEAGSGRGHVTTLAAVARALAPDYRSQAVLARLDHADVLAPLCDRVDPGLHLRRLKRAPVPRTLSAASWLQIRGFGDPDTLRARFEWCCAALQAIRPALVVGDYAPTMLMAARTMGITCVATGAAFGLPPATLDHLPELLTPQDAAAHGTALPDDAPPVDEAALCSTINHTLAPLGLPPLHRLAQVHDCTMALPRGVSLWDPYAAWRDRPLLLPLDRLPPLADGAQGTVFIYLSGADLREEAIRTALTRLPFAACLVAPGLSAEAAAQLSANPLLTISPTPLPPDRIAAQSRAVLCAGQAGTLALAVLAGLPVLALPMQHEQLSNALRAAAQLSACRVLPRTARSPDAIIDTLAALLARPASAKTARQDALRLRSAYAETAIESYRRLLRPLAGRAGNAPLPPPGDAG</sequence>
<dbReference type="SUPFAM" id="SSF53756">
    <property type="entry name" value="UDP-Glycosyltransferase/glycogen phosphorylase"/>
    <property type="match status" value="1"/>
</dbReference>
<proteinExistence type="predicted"/>
<gene>
    <name evidence="1" type="ORF">HUK65_08150</name>
</gene>
<evidence type="ECO:0000313" key="2">
    <source>
        <dbReference type="Proteomes" id="UP000529417"/>
    </source>
</evidence>
<dbReference type="RefSeq" id="WP_179905664.1">
    <property type="nucleotide sequence ID" value="NZ_JACBXS010000013.1"/>
</dbReference>
<evidence type="ECO:0000313" key="1">
    <source>
        <dbReference type="EMBL" id="NYS24965.1"/>
    </source>
</evidence>